<feature type="compositionally biased region" description="Polar residues" evidence="1">
    <location>
        <begin position="121"/>
        <end position="132"/>
    </location>
</feature>
<proteinExistence type="predicted"/>
<protein>
    <submittedName>
        <fullName evidence="2">Uncharacterized protein</fullName>
    </submittedName>
</protein>
<feature type="region of interest" description="Disordered" evidence="1">
    <location>
        <begin position="1"/>
        <end position="57"/>
    </location>
</feature>
<feature type="region of interest" description="Disordered" evidence="1">
    <location>
        <begin position="112"/>
        <end position="132"/>
    </location>
</feature>
<evidence type="ECO:0000313" key="3">
    <source>
        <dbReference type="Proteomes" id="UP001345691"/>
    </source>
</evidence>
<dbReference type="Proteomes" id="UP001345691">
    <property type="component" value="Unassembled WGS sequence"/>
</dbReference>
<name>A0ABR0IX08_9EURO</name>
<dbReference type="EMBL" id="JAVRRF010000038">
    <property type="protein sequence ID" value="KAK5050267.1"/>
    <property type="molecule type" value="Genomic_DNA"/>
</dbReference>
<evidence type="ECO:0000256" key="1">
    <source>
        <dbReference type="SAM" id="MobiDB-lite"/>
    </source>
</evidence>
<organism evidence="2 3">
    <name type="scientific">Exophiala sideris</name>
    <dbReference type="NCBI Taxonomy" id="1016849"/>
    <lineage>
        <taxon>Eukaryota</taxon>
        <taxon>Fungi</taxon>
        <taxon>Dikarya</taxon>
        <taxon>Ascomycota</taxon>
        <taxon>Pezizomycotina</taxon>
        <taxon>Eurotiomycetes</taxon>
        <taxon>Chaetothyriomycetidae</taxon>
        <taxon>Chaetothyriales</taxon>
        <taxon>Herpotrichiellaceae</taxon>
        <taxon>Exophiala</taxon>
    </lineage>
</organism>
<keyword evidence="3" id="KW-1185">Reference proteome</keyword>
<feature type="compositionally biased region" description="Low complexity" evidence="1">
    <location>
        <begin position="42"/>
        <end position="52"/>
    </location>
</feature>
<comment type="caution">
    <text evidence="2">The sequence shown here is derived from an EMBL/GenBank/DDBJ whole genome shotgun (WGS) entry which is preliminary data.</text>
</comment>
<sequence>MPHTERERPQGCASSHTLSDFANLPNPDAPEHPVFAKKQGLSPTSSISTSSIFKRDDLDDKPALPFYGLSPCTDPNAAGCLKVIDGTDNGTIELSGLRLDLLLNDFSPAFTNATAPRPSGHQKTSESPLSRRSWATCSSRSQKLIYACAWYNVSAA</sequence>
<reference evidence="2 3" key="1">
    <citation type="submission" date="2023-08" db="EMBL/GenBank/DDBJ databases">
        <title>Black Yeasts Isolated from many extreme environments.</title>
        <authorList>
            <person name="Coleine C."/>
            <person name="Stajich J.E."/>
            <person name="Selbmann L."/>
        </authorList>
    </citation>
    <scope>NUCLEOTIDE SEQUENCE [LARGE SCALE GENOMIC DNA]</scope>
    <source>
        <strain evidence="2 3">CCFEE 6328</strain>
    </source>
</reference>
<gene>
    <name evidence="2" type="ORF">LTR69_010602</name>
</gene>
<accession>A0ABR0IX08</accession>
<evidence type="ECO:0000313" key="2">
    <source>
        <dbReference type="EMBL" id="KAK5050267.1"/>
    </source>
</evidence>